<dbReference type="AlphaFoldDB" id="A0A843UUD5"/>
<evidence type="ECO:0000313" key="3">
    <source>
        <dbReference type="Proteomes" id="UP000652761"/>
    </source>
</evidence>
<keyword evidence="1" id="KW-0472">Membrane</keyword>
<name>A0A843UUD5_COLES</name>
<feature type="transmembrane region" description="Helical" evidence="1">
    <location>
        <begin position="551"/>
        <end position="572"/>
    </location>
</feature>
<evidence type="ECO:0000313" key="2">
    <source>
        <dbReference type="EMBL" id="MQL87128.1"/>
    </source>
</evidence>
<feature type="transmembrane region" description="Helical" evidence="1">
    <location>
        <begin position="322"/>
        <end position="340"/>
    </location>
</feature>
<protein>
    <submittedName>
        <fullName evidence="2">Uncharacterized protein</fullName>
    </submittedName>
</protein>
<evidence type="ECO:0000256" key="1">
    <source>
        <dbReference type="SAM" id="Phobius"/>
    </source>
</evidence>
<feature type="transmembrane region" description="Helical" evidence="1">
    <location>
        <begin position="402"/>
        <end position="426"/>
    </location>
</feature>
<comment type="caution">
    <text evidence="2">The sequence shown here is derived from an EMBL/GenBank/DDBJ whole genome shotgun (WGS) entry which is preliminary data.</text>
</comment>
<reference evidence="2" key="1">
    <citation type="submission" date="2017-07" db="EMBL/GenBank/DDBJ databases">
        <title>Taro Niue Genome Assembly and Annotation.</title>
        <authorList>
            <person name="Atibalentja N."/>
            <person name="Keating K."/>
            <person name="Fields C.J."/>
        </authorList>
    </citation>
    <scope>NUCLEOTIDE SEQUENCE</scope>
    <source>
        <strain evidence="2">Niue_2</strain>
        <tissue evidence="2">Leaf</tissue>
    </source>
</reference>
<dbReference type="EMBL" id="NMUH01000954">
    <property type="protein sequence ID" value="MQL87128.1"/>
    <property type="molecule type" value="Genomic_DNA"/>
</dbReference>
<sequence>MPCVPVLADGPSGGFWKWCRACLWPLGLSGLRASGAVSVGGCHASSLSPGARHLRTYPRDRLLLLPGTPIPGRLCQRELSGRWGVLESDLEWRNRSEGENGRSQRLVSWRSGLCVLLLAACGGGLCALVVSEFLTMFPSACRGFAFALCCSGPTLVAGRGVTLVASACVDSAGSAGLVFGLTRSSFASILLEFLLLWLVDSFPVTSECELQESIAVVAGCACFEHGCWFACAAVGFVVGLRIRVGVSRRLREPACGVAFTGAGLCCVFGLACLCAIGRCALLSREVLPEFFSVDSGGELFVVVLVRVPLPLGLLLCSLKSSFVLPAWFEASVVWLVAVALEVEDCSGLVSAGCCATSRLRYAAIVLAVAFCCAGGTPCVPVVGCFASFLAPCVLSQMVVCQLYVFFLCFSWLLGMVVLCHGLGAVLRTMAKVPPLLSCFEVDLVAPLVRFVSLWHDGLCCAWRHLSLFGVWPSPPAWWEQCLVWCASKIQRDCCALEAAGSPCVLPVWVSGGESLSVGLESFQAIGAVVYCTLSVVLYRCLLWRFLPFSRVVSACGATVLHLAWFWCLWWYHMLVLRWFVLFRLEPGCIVLYLGWLLVLVLAPCVVPCVLIISFVRRFASLLGVRGVELSAFGTLCAGRALWLYHYRCGVAALPCLGWQAWQTDLSGCRGAQGGRVLVVVWAAVAIRCAAPDGHCPTRCNQGGRDWSLECPAIAVDAYGGADARAVVLALPDTVYSLQLRLPAPGGRRSARRFRQYRTLTVVLAVGFYGCPTPAWRHPARPHPLHLLPCDQAVPCVSVLADGPSGGFRKGCRACLWPLGLSGVTSQWCCFCWCLPRQFSFAWCSALESLSARQVVTITYDLYPRVPVSEGALRATGVLESGLRGCCGARSVRTSKSFSLPRSALAPEPRREVKSEAAARPGCGGCGCSLL</sequence>
<feature type="transmembrane region" description="Helical" evidence="1">
    <location>
        <begin position="592"/>
        <end position="615"/>
    </location>
</feature>
<accession>A0A843UUD5</accession>
<feature type="transmembrane region" description="Helical" evidence="1">
    <location>
        <begin position="112"/>
        <end position="131"/>
    </location>
</feature>
<feature type="transmembrane region" description="Helical" evidence="1">
    <location>
        <begin position="522"/>
        <end position="542"/>
    </location>
</feature>
<organism evidence="2 3">
    <name type="scientific">Colocasia esculenta</name>
    <name type="common">Wild taro</name>
    <name type="synonym">Arum esculentum</name>
    <dbReference type="NCBI Taxonomy" id="4460"/>
    <lineage>
        <taxon>Eukaryota</taxon>
        <taxon>Viridiplantae</taxon>
        <taxon>Streptophyta</taxon>
        <taxon>Embryophyta</taxon>
        <taxon>Tracheophyta</taxon>
        <taxon>Spermatophyta</taxon>
        <taxon>Magnoliopsida</taxon>
        <taxon>Liliopsida</taxon>
        <taxon>Araceae</taxon>
        <taxon>Aroideae</taxon>
        <taxon>Colocasieae</taxon>
        <taxon>Colocasia</taxon>
    </lineage>
</organism>
<feature type="transmembrane region" description="Helical" evidence="1">
    <location>
        <begin position="143"/>
        <end position="165"/>
    </location>
</feature>
<gene>
    <name evidence="2" type="ORF">Taro_019667</name>
</gene>
<feature type="transmembrane region" description="Helical" evidence="1">
    <location>
        <begin position="298"/>
        <end position="315"/>
    </location>
</feature>
<feature type="transmembrane region" description="Helical" evidence="1">
    <location>
        <begin position="214"/>
        <end position="242"/>
    </location>
</feature>
<feature type="transmembrane region" description="Helical" evidence="1">
    <location>
        <begin position="360"/>
        <end position="390"/>
    </location>
</feature>
<proteinExistence type="predicted"/>
<dbReference type="Proteomes" id="UP000652761">
    <property type="component" value="Unassembled WGS sequence"/>
</dbReference>
<feature type="transmembrane region" description="Helical" evidence="1">
    <location>
        <begin position="254"/>
        <end position="278"/>
    </location>
</feature>
<feature type="transmembrane region" description="Helical" evidence="1">
    <location>
        <begin position="177"/>
        <end position="199"/>
    </location>
</feature>
<keyword evidence="3" id="KW-1185">Reference proteome</keyword>
<keyword evidence="1" id="KW-1133">Transmembrane helix</keyword>
<keyword evidence="1" id="KW-0812">Transmembrane</keyword>